<evidence type="ECO:0000256" key="6">
    <source>
        <dbReference type="ARBA" id="ARBA00022692"/>
    </source>
</evidence>
<reference evidence="14 15" key="1">
    <citation type="journal article" date="2010" name="Int. J. Syst. Evol. Microbiol.">
        <title>Sphingopyxis bauzanensis sp. nov., a psychrophilic bacterium isolated from soil.</title>
        <authorList>
            <person name="Zhang D.C."/>
            <person name="Liu H.C."/>
            <person name="Xin Y.H."/>
            <person name="Zhou Y.G."/>
            <person name="Schinner F."/>
            <person name="Margesin R."/>
        </authorList>
    </citation>
    <scope>NUCLEOTIDE SEQUENCE [LARGE SCALE GENOMIC DNA]</scope>
    <source>
        <strain evidence="14 15">DSM 22271</strain>
    </source>
</reference>
<comment type="function">
    <text evidence="11 12">Involved in protein export. Participates in an early event of protein translocation.</text>
</comment>
<dbReference type="GO" id="GO:0065002">
    <property type="term" value="P:intracellular protein transmembrane transport"/>
    <property type="evidence" value="ECO:0007669"/>
    <property type="project" value="TreeGrafter"/>
</dbReference>
<keyword evidence="5 12" id="KW-1003">Cell membrane</keyword>
<evidence type="ECO:0000256" key="3">
    <source>
        <dbReference type="ARBA" id="ARBA00017876"/>
    </source>
</evidence>
<keyword evidence="9 12" id="KW-0811">Translocation</keyword>
<dbReference type="OrthoDB" id="7392242at2"/>
<feature type="compositionally biased region" description="Polar residues" evidence="13">
    <location>
        <begin position="81"/>
        <end position="105"/>
    </location>
</feature>
<evidence type="ECO:0000256" key="5">
    <source>
        <dbReference type="ARBA" id="ARBA00022475"/>
    </source>
</evidence>
<evidence type="ECO:0000256" key="10">
    <source>
        <dbReference type="ARBA" id="ARBA00023136"/>
    </source>
</evidence>
<evidence type="ECO:0000256" key="11">
    <source>
        <dbReference type="ARBA" id="ARBA00025182"/>
    </source>
</evidence>
<dbReference type="Pfam" id="PF03840">
    <property type="entry name" value="SecG"/>
    <property type="match status" value="1"/>
</dbReference>
<dbReference type="PANTHER" id="PTHR34182">
    <property type="entry name" value="PROTEIN-EXPORT MEMBRANE PROTEIN SECG"/>
    <property type="match status" value="1"/>
</dbReference>
<comment type="caution">
    <text evidence="14">The sequence shown here is derived from an EMBL/GenBank/DDBJ whole genome shotgun (WGS) entry which is preliminary data.</text>
</comment>
<dbReference type="PANTHER" id="PTHR34182:SF1">
    <property type="entry name" value="PROTEIN-EXPORT MEMBRANE PROTEIN SECG"/>
    <property type="match status" value="1"/>
</dbReference>
<evidence type="ECO:0000313" key="14">
    <source>
        <dbReference type="EMBL" id="OWQ95954.1"/>
    </source>
</evidence>
<dbReference type="AlphaFoldDB" id="A0A246JSG5"/>
<keyword evidence="10 12" id="KW-0472">Membrane</keyword>
<evidence type="ECO:0000256" key="7">
    <source>
        <dbReference type="ARBA" id="ARBA00022927"/>
    </source>
</evidence>
<evidence type="ECO:0000256" key="12">
    <source>
        <dbReference type="RuleBase" id="RU365087"/>
    </source>
</evidence>
<dbReference type="NCBIfam" id="TIGR00810">
    <property type="entry name" value="secG"/>
    <property type="match status" value="1"/>
</dbReference>
<dbReference type="Proteomes" id="UP000197361">
    <property type="component" value="Unassembled WGS sequence"/>
</dbReference>
<keyword evidence="4 12" id="KW-0813">Transport</keyword>
<gene>
    <name evidence="14" type="primary">secG</name>
    <name evidence="14" type="ORF">CDQ92_14490</name>
</gene>
<dbReference type="GO" id="GO:0015450">
    <property type="term" value="F:protein-transporting ATPase activity"/>
    <property type="evidence" value="ECO:0007669"/>
    <property type="project" value="UniProtKB-UniRule"/>
</dbReference>
<feature type="transmembrane region" description="Helical" evidence="12">
    <location>
        <begin position="52"/>
        <end position="74"/>
    </location>
</feature>
<evidence type="ECO:0000256" key="8">
    <source>
        <dbReference type="ARBA" id="ARBA00022989"/>
    </source>
</evidence>
<organism evidence="14 15">
    <name type="scientific">Sphingopyxis bauzanensis</name>
    <dbReference type="NCBI Taxonomy" id="651663"/>
    <lineage>
        <taxon>Bacteria</taxon>
        <taxon>Pseudomonadati</taxon>
        <taxon>Pseudomonadota</taxon>
        <taxon>Alphaproteobacteria</taxon>
        <taxon>Sphingomonadales</taxon>
        <taxon>Sphingomonadaceae</taxon>
        <taxon>Sphingopyxis</taxon>
    </lineage>
</organism>
<feature type="compositionally biased region" description="Low complexity" evidence="13">
    <location>
        <begin position="128"/>
        <end position="149"/>
    </location>
</feature>
<evidence type="ECO:0000256" key="13">
    <source>
        <dbReference type="SAM" id="MobiDB-lite"/>
    </source>
</evidence>
<dbReference type="InterPro" id="IPR004692">
    <property type="entry name" value="SecG"/>
</dbReference>
<evidence type="ECO:0000313" key="15">
    <source>
        <dbReference type="Proteomes" id="UP000197361"/>
    </source>
</evidence>
<evidence type="ECO:0000256" key="2">
    <source>
        <dbReference type="ARBA" id="ARBA00008445"/>
    </source>
</evidence>
<evidence type="ECO:0000256" key="9">
    <source>
        <dbReference type="ARBA" id="ARBA00023010"/>
    </source>
</evidence>
<dbReference type="EMBL" id="NISK01000003">
    <property type="protein sequence ID" value="OWQ95954.1"/>
    <property type="molecule type" value="Genomic_DNA"/>
</dbReference>
<keyword evidence="6 12" id="KW-0812">Transmembrane</keyword>
<comment type="similarity">
    <text evidence="2 12">Belongs to the SecG family.</text>
</comment>
<comment type="caution">
    <text evidence="12">Lacks conserved residue(s) required for the propagation of feature annotation.</text>
</comment>
<dbReference type="RefSeq" id="WP_088442049.1">
    <property type="nucleotide sequence ID" value="NZ_BMMC01000007.1"/>
</dbReference>
<accession>A0A246JSG5</accession>
<keyword evidence="15" id="KW-1185">Reference proteome</keyword>
<keyword evidence="7 12" id="KW-0653">Protein transport</keyword>
<evidence type="ECO:0000256" key="4">
    <source>
        <dbReference type="ARBA" id="ARBA00022448"/>
    </source>
</evidence>
<dbReference type="GO" id="GO:0009306">
    <property type="term" value="P:protein secretion"/>
    <property type="evidence" value="ECO:0007669"/>
    <property type="project" value="UniProtKB-UniRule"/>
</dbReference>
<dbReference type="GO" id="GO:0005886">
    <property type="term" value="C:plasma membrane"/>
    <property type="evidence" value="ECO:0007669"/>
    <property type="project" value="UniProtKB-SubCell"/>
</dbReference>
<dbReference type="PRINTS" id="PR01651">
    <property type="entry name" value="SECGEXPORT"/>
</dbReference>
<feature type="region of interest" description="Disordered" evidence="13">
    <location>
        <begin position="81"/>
        <end position="149"/>
    </location>
</feature>
<proteinExistence type="inferred from homology"/>
<protein>
    <recommendedName>
        <fullName evidence="3 12">Protein-export membrane protein SecG</fullName>
    </recommendedName>
</protein>
<comment type="subcellular location">
    <subcellularLocation>
        <location evidence="1 12">Cell membrane</location>
        <topology evidence="1 12">Multi-pass membrane protein</topology>
    </subcellularLocation>
</comment>
<dbReference type="GO" id="GO:0043952">
    <property type="term" value="P:protein transport by the Sec complex"/>
    <property type="evidence" value="ECO:0007669"/>
    <property type="project" value="TreeGrafter"/>
</dbReference>
<keyword evidence="8 12" id="KW-1133">Transmembrane helix</keyword>
<evidence type="ECO:0000256" key="1">
    <source>
        <dbReference type="ARBA" id="ARBA00004651"/>
    </source>
</evidence>
<feature type="compositionally biased region" description="Low complexity" evidence="13">
    <location>
        <begin position="106"/>
        <end position="121"/>
    </location>
</feature>
<sequence length="149" mass="14416">MMSSLFTFILVLQALVAAAMIGVILMQKSEGGGLGVGGSPGGMLSARGAADFMTRATTILACLFVGLSIVLAAMASVGRSGSTIDTSLSKSAQTSGAAPTSSLTGPAQPTQSAPATAAPEPVSDDPLAAAAAAATQEIAPAPAQAPAKQ</sequence>
<name>A0A246JSG5_9SPHN</name>